<keyword evidence="6" id="KW-1185">Reference proteome</keyword>
<evidence type="ECO:0000256" key="2">
    <source>
        <dbReference type="ARBA" id="ARBA00022801"/>
    </source>
</evidence>
<dbReference type="Gene3D" id="3.40.50.1820">
    <property type="entry name" value="alpha/beta hydrolase"/>
    <property type="match status" value="1"/>
</dbReference>
<dbReference type="InterPro" id="IPR002018">
    <property type="entry name" value="CarbesteraseB"/>
</dbReference>
<evidence type="ECO:0000256" key="3">
    <source>
        <dbReference type="RuleBase" id="RU361235"/>
    </source>
</evidence>
<dbReference type="Proteomes" id="UP001500238">
    <property type="component" value="Unassembled WGS sequence"/>
</dbReference>
<dbReference type="InterPro" id="IPR029058">
    <property type="entry name" value="AB_hydrolase_fold"/>
</dbReference>
<dbReference type="PROSITE" id="PS00122">
    <property type="entry name" value="CARBOXYLESTERASE_B_1"/>
    <property type="match status" value="1"/>
</dbReference>
<keyword evidence="2 3" id="KW-0378">Hydrolase</keyword>
<evidence type="ECO:0000259" key="4">
    <source>
        <dbReference type="Pfam" id="PF00135"/>
    </source>
</evidence>
<protein>
    <recommendedName>
        <fullName evidence="3">Carboxylic ester hydrolase</fullName>
        <ecNumber evidence="3">3.1.1.-</ecNumber>
    </recommendedName>
</protein>
<comment type="caution">
    <text evidence="5">The sequence shown here is derived from an EMBL/GenBank/DDBJ whole genome shotgun (WGS) entry which is preliminary data.</text>
</comment>
<dbReference type="InterPro" id="IPR050309">
    <property type="entry name" value="Type-B_Carboxylest/Lipase"/>
</dbReference>
<name>A0ABP3T142_9SPHN</name>
<feature type="domain" description="Carboxylesterase type B" evidence="4">
    <location>
        <begin position="9"/>
        <end position="486"/>
    </location>
</feature>
<comment type="similarity">
    <text evidence="1 3">Belongs to the type-B carboxylesterase/lipase family.</text>
</comment>
<dbReference type="EMBL" id="BAAAES010000009">
    <property type="protein sequence ID" value="GAA0673005.1"/>
    <property type="molecule type" value="Genomic_DNA"/>
</dbReference>
<dbReference type="PANTHER" id="PTHR11559">
    <property type="entry name" value="CARBOXYLESTERASE"/>
    <property type="match status" value="1"/>
</dbReference>
<evidence type="ECO:0000313" key="6">
    <source>
        <dbReference type="Proteomes" id="UP001500238"/>
    </source>
</evidence>
<evidence type="ECO:0000256" key="1">
    <source>
        <dbReference type="ARBA" id="ARBA00005964"/>
    </source>
</evidence>
<proteinExistence type="inferred from homology"/>
<sequence>MSLQPPEPIHTAAGLVRGRRDGALTVFRGIPYAAAPVGQHRFALPQPVEPWAGIRDATDAGPNAPQRTRAVPGLDARPLIGEGWRRGDNYLSLDIWQPAGGRTAMPVMVFIHGGGFVVGGKDAAVQDGATFARDGILYVAINYRMGVDGFLPIPDVPTNLGLRDMIAALAWVRDNIVQFGGDPANVTVFGESAGAMAIADLIASPLAKGLFARAIVQSGHGGMTRDIGVAQRLVRAVARRLDITADRAGFASVAPGEPLLDAVEAVSLPAARIDLRNPDGREPVFGISRFVPVHGDDVLPLAPLDALKQGAGADVQLLIGSNAEEMNLYLVPSGVRDKLNTGLGRLLAWFVLRKSQPQAWRVLKAYGMGRGKPVGQALTDALTDLVFRWPARRFAEEHRGATHMYEFGWRSPRYDGELGASHGMELPFVFDSLATCTGADGLCGIAPPQDLATRVHAIWVQFARDGSLPWAPFDRERRTVYKLAADEAVSEPVMPAAAFLP</sequence>
<gene>
    <name evidence="5" type="ORF">GCM10009102_25640</name>
</gene>
<dbReference type="SUPFAM" id="SSF53474">
    <property type="entry name" value="alpha/beta-Hydrolases"/>
    <property type="match status" value="1"/>
</dbReference>
<dbReference type="Pfam" id="PF00135">
    <property type="entry name" value="COesterase"/>
    <property type="match status" value="1"/>
</dbReference>
<reference evidence="6" key="1">
    <citation type="journal article" date="2019" name="Int. J. Syst. Evol. Microbiol.">
        <title>The Global Catalogue of Microorganisms (GCM) 10K type strain sequencing project: providing services to taxonomists for standard genome sequencing and annotation.</title>
        <authorList>
            <consortium name="The Broad Institute Genomics Platform"/>
            <consortium name="The Broad Institute Genome Sequencing Center for Infectious Disease"/>
            <person name="Wu L."/>
            <person name="Ma J."/>
        </authorList>
    </citation>
    <scope>NUCLEOTIDE SEQUENCE [LARGE SCALE GENOMIC DNA]</scope>
    <source>
        <strain evidence="6">JCM 14603</strain>
    </source>
</reference>
<dbReference type="InterPro" id="IPR019826">
    <property type="entry name" value="Carboxylesterase_B_AS"/>
</dbReference>
<accession>A0ABP3T142</accession>
<dbReference type="EC" id="3.1.1.-" evidence="3"/>
<dbReference type="RefSeq" id="WP_163958343.1">
    <property type="nucleotide sequence ID" value="NZ_BAAAES010000009.1"/>
</dbReference>
<organism evidence="5 6">
    <name type="scientific">Sphingomonas insulae</name>
    <dbReference type="NCBI Taxonomy" id="424800"/>
    <lineage>
        <taxon>Bacteria</taxon>
        <taxon>Pseudomonadati</taxon>
        <taxon>Pseudomonadota</taxon>
        <taxon>Alphaproteobacteria</taxon>
        <taxon>Sphingomonadales</taxon>
        <taxon>Sphingomonadaceae</taxon>
        <taxon>Sphingomonas</taxon>
    </lineage>
</organism>
<evidence type="ECO:0000313" key="5">
    <source>
        <dbReference type="EMBL" id="GAA0673005.1"/>
    </source>
</evidence>